<organism evidence="1 2">
    <name type="scientific">Streptomyces hesseae</name>
    <dbReference type="NCBI Taxonomy" id="3075519"/>
    <lineage>
        <taxon>Bacteria</taxon>
        <taxon>Bacillati</taxon>
        <taxon>Actinomycetota</taxon>
        <taxon>Actinomycetes</taxon>
        <taxon>Kitasatosporales</taxon>
        <taxon>Streptomycetaceae</taxon>
        <taxon>Streptomyces</taxon>
    </lineage>
</organism>
<comment type="caution">
    <text evidence="1">The sequence shown here is derived from an EMBL/GenBank/DDBJ whole genome shotgun (WGS) entry which is preliminary data.</text>
</comment>
<reference evidence="1" key="1">
    <citation type="submission" date="2024-05" db="EMBL/GenBank/DDBJ databases">
        <title>30 novel species of actinomycetes from the DSMZ collection.</title>
        <authorList>
            <person name="Nouioui I."/>
        </authorList>
    </citation>
    <scope>NUCLEOTIDE SEQUENCE</scope>
    <source>
        <strain evidence="1">DSM 40473</strain>
    </source>
</reference>
<protein>
    <submittedName>
        <fullName evidence="1">Uncharacterized protein</fullName>
    </submittedName>
</protein>
<name>A0ABU2SNY1_9ACTN</name>
<proteinExistence type="predicted"/>
<accession>A0ABU2SNY1</accession>
<sequence length="121" mass="12943">MGSFMLRPVDALWAAARTVEVSPRHPAAGERSVMVGDAGEIAELAGLLEVDLSASGFLCMCLGDVDFTVRGEMGRELGVLTYHMSSSLDWCQWDGQLPLLRPADLAGWLVGRGVITLRPAA</sequence>
<dbReference type="EMBL" id="JAVRFI010000009">
    <property type="protein sequence ID" value="MDT0450595.1"/>
    <property type="molecule type" value="Genomic_DNA"/>
</dbReference>
<keyword evidence="2" id="KW-1185">Reference proteome</keyword>
<gene>
    <name evidence="1" type="ORF">RM609_16155</name>
</gene>
<dbReference type="Proteomes" id="UP001180531">
    <property type="component" value="Unassembled WGS sequence"/>
</dbReference>
<dbReference type="RefSeq" id="WP_311611523.1">
    <property type="nucleotide sequence ID" value="NZ_JAVRFI010000009.1"/>
</dbReference>
<evidence type="ECO:0000313" key="2">
    <source>
        <dbReference type="Proteomes" id="UP001180531"/>
    </source>
</evidence>
<evidence type="ECO:0000313" key="1">
    <source>
        <dbReference type="EMBL" id="MDT0450595.1"/>
    </source>
</evidence>